<dbReference type="Proteomes" id="UP000253934">
    <property type="component" value="Unassembled WGS sequence"/>
</dbReference>
<dbReference type="PANTHER" id="PTHR12526:SF637">
    <property type="entry name" value="GLYCOSYLTRANSFERASE EPSF-RELATED"/>
    <property type="match status" value="1"/>
</dbReference>
<name>A0A369KT56_9BACT</name>
<gene>
    <name evidence="3" type="ORF">DCC88_07305</name>
</gene>
<dbReference type="Pfam" id="PF13439">
    <property type="entry name" value="Glyco_transf_4"/>
    <property type="match status" value="1"/>
</dbReference>
<accession>A0A369KT56</accession>
<dbReference type="GO" id="GO:0016757">
    <property type="term" value="F:glycosyltransferase activity"/>
    <property type="evidence" value="ECO:0007669"/>
    <property type="project" value="InterPro"/>
</dbReference>
<feature type="domain" description="Glycosyltransferase subfamily 4-like N-terminal" evidence="2">
    <location>
        <begin position="22"/>
        <end position="174"/>
    </location>
</feature>
<dbReference type="CDD" id="cd03801">
    <property type="entry name" value="GT4_PimA-like"/>
    <property type="match status" value="1"/>
</dbReference>
<evidence type="ECO:0000313" key="3">
    <source>
        <dbReference type="EMBL" id="RDB36007.1"/>
    </source>
</evidence>
<organism evidence="3 4">
    <name type="scientific">Spirobacillus cienkowskii</name>
    <dbReference type="NCBI Taxonomy" id="495820"/>
    <lineage>
        <taxon>Bacteria</taxon>
        <taxon>Pseudomonadati</taxon>
        <taxon>Bdellovibrionota</taxon>
        <taxon>Oligoflexia</taxon>
        <taxon>Silvanigrellales</taxon>
        <taxon>Spirobacillus</taxon>
    </lineage>
</organism>
<evidence type="ECO:0000259" key="2">
    <source>
        <dbReference type="Pfam" id="PF13439"/>
    </source>
</evidence>
<dbReference type="EMBL" id="QOVW01000069">
    <property type="protein sequence ID" value="RDB36007.1"/>
    <property type="molecule type" value="Genomic_DNA"/>
</dbReference>
<dbReference type="AlphaFoldDB" id="A0A369KT56"/>
<evidence type="ECO:0000259" key="1">
    <source>
        <dbReference type="Pfam" id="PF00534"/>
    </source>
</evidence>
<dbReference type="InterPro" id="IPR028098">
    <property type="entry name" value="Glyco_trans_4-like_N"/>
</dbReference>
<sequence length="393" mass="45588">MLSDPNFDNLDSILHVNRSNAYGGLEIYTLLLIKKILEKKGKTALYCMPGSKLEAEAKKLGIPIYHAIKKAKISPLDIIRIRKIINKNNFKIIHTHTSHDVWLCSLTLYFCKDTTQIFSLYMNSINKNNIFHRFIYKNVKSIVTSSNILNQQVKLHYPVFPNQVQLLRYGRDLEKYQKNNAIRKKIREFYNVHDDEIVVATICRIDPQKGVKEFAESLLHFDAETKKKIKLWIVGEPTLKHLTKDQRPIYEPQSLQLFEWLNNFKLSPEINERIQLIPFQNDIISFLNAVDVFVLGTYKETYSLSVLDAMAMGLPVIGTNSGGTPEQILHNERGLLVQPKSSLEISKAISFYLNNPEHIARHGENAKKWIQKEHSWQQKLENLYCLYSQFNGK</sequence>
<evidence type="ECO:0000313" key="4">
    <source>
        <dbReference type="Proteomes" id="UP000253934"/>
    </source>
</evidence>
<reference evidence="3" key="1">
    <citation type="submission" date="2018-04" db="EMBL/GenBank/DDBJ databases">
        <title>Draft genome sequence of the Candidatus Spirobacillus cienkowskii, a pathogen of freshwater Daphnia species, reconstructed from hemolymph metagenomic reads.</title>
        <authorList>
            <person name="Bresciani L."/>
            <person name="Lemos L.N."/>
            <person name="Wale N."/>
            <person name="Lin J.Y."/>
            <person name="Fernandes G.R."/>
            <person name="Duffy M.A."/>
            <person name="Rodrigues J.M."/>
        </authorList>
    </citation>
    <scope>NUCLEOTIDE SEQUENCE [LARGE SCALE GENOMIC DNA]</scope>
    <source>
        <strain evidence="3">Binning01</strain>
    </source>
</reference>
<dbReference type="Gene3D" id="3.40.50.2000">
    <property type="entry name" value="Glycogen Phosphorylase B"/>
    <property type="match status" value="2"/>
</dbReference>
<dbReference type="SUPFAM" id="SSF53756">
    <property type="entry name" value="UDP-Glycosyltransferase/glycogen phosphorylase"/>
    <property type="match status" value="1"/>
</dbReference>
<keyword evidence="4" id="KW-1185">Reference proteome</keyword>
<dbReference type="Pfam" id="PF00534">
    <property type="entry name" value="Glycos_transf_1"/>
    <property type="match status" value="1"/>
</dbReference>
<protein>
    <submittedName>
        <fullName evidence="3">Glycosyltransferase family 1 protein</fullName>
    </submittedName>
</protein>
<comment type="caution">
    <text evidence="3">The sequence shown here is derived from an EMBL/GenBank/DDBJ whole genome shotgun (WGS) entry which is preliminary data.</text>
</comment>
<dbReference type="InterPro" id="IPR001296">
    <property type="entry name" value="Glyco_trans_1"/>
</dbReference>
<proteinExistence type="predicted"/>
<feature type="domain" description="Glycosyl transferase family 1" evidence="1">
    <location>
        <begin position="183"/>
        <end position="369"/>
    </location>
</feature>
<dbReference type="PANTHER" id="PTHR12526">
    <property type="entry name" value="GLYCOSYLTRANSFERASE"/>
    <property type="match status" value="1"/>
</dbReference>